<name>A0ABT1JCE8_ACTCY</name>
<reference evidence="1 2" key="1">
    <citation type="submission" date="2013-07" db="EMBL/GenBank/DDBJ databases">
        <authorList>
            <consortium name="DOE Joint Genome Institute"/>
            <person name="Reeve W."/>
            <person name="Huntemann M."/>
            <person name="Han J."/>
            <person name="Chen A."/>
            <person name="Kyrpides N."/>
            <person name="Mavromatis K."/>
            <person name="Markowitz V."/>
            <person name="Palaniappan K."/>
            <person name="Ivanova N."/>
            <person name="Schaumberg A."/>
            <person name="Pati A."/>
            <person name="Liolios K."/>
            <person name="Nordberg H.P."/>
            <person name="Cantor M.N."/>
            <person name="Hua S.X."/>
            <person name="Woyke T."/>
        </authorList>
    </citation>
    <scope>NUCLEOTIDE SEQUENCE [LARGE SCALE GENOMIC DNA]</scope>
    <source>
        <strain evidence="1 2">DSM 43889</strain>
    </source>
</reference>
<accession>A0ABT1JCE8</accession>
<comment type="caution">
    <text evidence="1">The sequence shown here is derived from an EMBL/GenBank/DDBJ whole genome shotgun (WGS) entry which is preliminary data.</text>
</comment>
<dbReference type="Proteomes" id="UP000791080">
    <property type="component" value="Unassembled WGS sequence"/>
</dbReference>
<evidence type="ECO:0000313" key="1">
    <source>
        <dbReference type="EMBL" id="MCP2330162.1"/>
    </source>
</evidence>
<evidence type="ECO:0000313" key="2">
    <source>
        <dbReference type="Proteomes" id="UP000791080"/>
    </source>
</evidence>
<organism evidence="1 2">
    <name type="scientific">Actinoalloteichus caeruleus DSM 43889</name>
    <dbReference type="NCBI Taxonomy" id="1120930"/>
    <lineage>
        <taxon>Bacteria</taxon>
        <taxon>Bacillati</taxon>
        <taxon>Actinomycetota</taxon>
        <taxon>Actinomycetes</taxon>
        <taxon>Pseudonocardiales</taxon>
        <taxon>Pseudonocardiaceae</taxon>
        <taxon>Actinoalloteichus</taxon>
        <taxon>Actinoalloteichus cyanogriseus</taxon>
    </lineage>
</organism>
<protein>
    <submittedName>
        <fullName evidence="1">Nucleotidyltransferase</fullName>
    </submittedName>
</protein>
<proteinExistence type="predicted"/>
<keyword evidence="2" id="KW-1185">Reference proteome</keyword>
<dbReference type="InterPro" id="IPR039498">
    <property type="entry name" value="NTP_transf_5"/>
</dbReference>
<sequence>MDALAWSAGGDVPRPTLDDVDTTAFAHALHAHRLDARFLHRVRVESVRVPPDLVSALTDRLAGIRAAMDRRAALATVLDEATAGRDRSRSMVPLKGFTLLALTGEERAVRHSGDLDVVVADPAGFVTSADRFGLVPKGPREILDEYARLVAPEHGMVEVHSYYPVPRWRTRTTPEDCDPRAHPGQWVHHETLGEHRILHGDLVDHLVEGTGMPGAPRVLRPEAAVVVQACHLYGDYIRAVLPVPLGTVRLDEIAAVADMCALPGFDVAVFAELVTRFGAEDVVSFVRALSVDLLGRDPVPPGCSLPAPSDRFFPVDLWWDGVEGFLVDPGWRPAELVVRTREHEEVLAAIGGSTVAVPCSSEPTRISVGAGTSTDLDRSVFRPGRTGPFDVVGELSADDGALSVVLSTPAAADGHMTALSLNFGDHRFEFFHTAATGELRFDDYSLTSPADTEPVGRSAERTGGRDVLRVRIPWRRLGGCPGPGRGMVLLAGIRRQRLGWAETDGAAILPLRLDVGPA</sequence>
<reference evidence="1 2" key="2">
    <citation type="submission" date="2022-06" db="EMBL/GenBank/DDBJ databases">
        <title>Genomic Encyclopedia of Type Strains, Phase I: the one thousand microbial genomes (KMG-I) project.</title>
        <authorList>
            <person name="Kyrpides N."/>
        </authorList>
    </citation>
    <scope>NUCLEOTIDE SEQUENCE [LARGE SCALE GENOMIC DNA]</scope>
    <source>
        <strain evidence="1 2">DSM 43889</strain>
    </source>
</reference>
<gene>
    <name evidence="1" type="ORF">G443_000432</name>
</gene>
<dbReference type="Pfam" id="PF14907">
    <property type="entry name" value="NTP_transf_5"/>
    <property type="match status" value="1"/>
</dbReference>
<dbReference type="EMBL" id="AUBJ02000001">
    <property type="protein sequence ID" value="MCP2330162.1"/>
    <property type="molecule type" value="Genomic_DNA"/>
</dbReference>